<dbReference type="GO" id="GO:0003824">
    <property type="term" value="F:catalytic activity"/>
    <property type="evidence" value="ECO:0007669"/>
    <property type="project" value="InterPro"/>
</dbReference>
<dbReference type="InterPro" id="IPR006311">
    <property type="entry name" value="TAT_signal"/>
</dbReference>
<dbReference type="STRING" id="1912961.BU204_01785"/>
<evidence type="ECO:0000313" key="4">
    <source>
        <dbReference type="Proteomes" id="UP000185596"/>
    </source>
</evidence>
<dbReference type="OrthoDB" id="3515699at2"/>
<dbReference type="InterPro" id="IPR005135">
    <property type="entry name" value="Endo/exonuclease/phosphatase"/>
</dbReference>
<dbReference type="EMBL" id="MSIE01000002">
    <property type="protein sequence ID" value="OLF19128.1"/>
    <property type="molecule type" value="Genomic_DNA"/>
</dbReference>
<feature type="chain" id="PRO_5013385144" description="Endonuclease/exonuclease/phosphatase domain-containing protein" evidence="1">
    <location>
        <begin position="33"/>
        <end position="290"/>
    </location>
</feature>
<feature type="signal peptide" evidence="1">
    <location>
        <begin position="1"/>
        <end position="32"/>
    </location>
</feature>
<protein>
    <recommendedName>
        <fullName evidence="2">Endonuclease/exonuclease/phosphatase domain-containing protein</fullName>
    </recommendedName>
</protein>
<feature type="domain" description="Endonuclease/exonuclease/phosphatase" evidence="2">
    <location>
        <begin position="41"/>
        <end position="280"/>
    </location>
</feature>
<organism evidence="3 4">
    <name type="scientific">Actinophytocola xanthii</name>
    <dbReference type="NCBI Taxonomy" id="1912961"/>
    <lineage>
        <taxon>Bacteria</taxon>
        <taxon>Bacillati</taxon>
        <taxon>Actinomycetota</taxon>
        <taxon>Actinomycetes</taxon>
        <taxon>Pseudonocardiales</taxon>
        <taxon>Pseudonocardiaceae</taxon>
    </lineage>
</organism>
<sequence>MNQRTRVRRVLFGGLAVVALGLAGLAQAPAAAAEPKNLQVMSWNMCGSQRPSWGCANTGTPQDKIDVVKHHVTNSFVQAVLLQEVCENDLTALMNQLGAGWSRSFQPYQWSEDGVRTNNKCGEDTGRNDRIGTAIVVKAGLADARAYPTTQPWTGQNRPFHCATATYWNLRLCNLHLTPAGGNPDQPSWEYADDQLAEIKAVVDGYQNVAFGGDFNVEPPYFAGNSRAWLWPAGVYGGRYAECDNGSDRDTHDGGYKIDYIFSTETTRWCGVGNSAYSDHHVVVYSVEVV</sequence>
<keyword evidence="4" id="KW-1185">Reference proteome</keyword>
<name>A0A1Q8CXN6_9PSEU</name>
<reference evidence="3 4" key="1">
    <citation type="submission" date="2016-12" db="EMBL/GenBank/DDBJ databases">
        <title>The draft genome sequence of Actinophytocola sp. 11-183.</title>
        <authorList>
            <person name="Wang W."/>
            <person name="Yuan L."/>
        </authorList>
    </citation>
    <scope>NUCLEOTIDE SEQUENCE [LARGE SCALE GENOMIC DNA]</scope>
    <source>
        <strain evidence="3 4">11-183</strain>
    </source>
</reference>
<dbReference type="Proteomes" id="UP000185596">
    <property type="component" value="Unassembled WGS sequence"/>
</dbReference>
<gene>
    <name evidence="3" type="ORF">BU204_01785</name>
</gene>
<dbReference type="PROSITE" id="PS51318">
    <property type="entry name" value="TAT"/>
    <property type="match status" value="1"/>
</dbReference>
<comment type="caution">
    <text evidence="3">The sequence shown here is derived from an EMBL/GenBank/DDBJ whole genome shotgun (WGS) entry which is preliminary data.</text>
</comment>
<accession>A0A1Q8CXN6</accession>
<dbReference type="InterPro" id="IPR036691">
    <property type="entry name" value="Endo/exonu/phosph_ase_sf"/>
</dbReference>
<evidence type="ECO:0000259" key="2">
    <source>
        <dbReference type="Pfam" id="PF03372"/>
    </source>
</evidence>
<keyword evidence="1" id="KW-0732">Signal</keyword>
<dbReference type="SUPFAM" id="SSF56219">
    <property type="entry name" value="DNase I-like"/>
    <property type="match status" value="1"/>
</dbReference>
<dbReference type="Gene3D" id="3.60.10.10">
    <property type="entry name" value="Endonuclease/exonuclease/phosphatase"/>
    <property type="match status" value="1"/>
</dbReference>
<dbReference type="Pfam" id="PF03372">
    <property type="entry name" value="Exo_endo_phos"/>
    <property type="match status" value="1"/>
</dbReference>
<proteinExistence type="predicted"/>
<dbReference type="RefSeq" id="WP_075123730.1">
    <property type="nucleotide sequence ID" value="NZ_MSIE01000002.1"/>
</dbReference>
<dbReference type="AlphaFoldDB" id="A0A1Q8CXN6"/>
<evidence type="ECO:0000256" key="1">
    <source>
        <dbReference type="SAM" id="SignalP"/>
    </source>
</evidence>
<evidence type="ECO:0000313" key="3">
    <source>
        <dbReference type="EMBL" id="OLF19128.1"/>
    </source>
</evidence>